<dbReference type="GO" id="GO:0031640">
    <property type="term" value="P:killing of cells of another organism"/>
    <property type="evidence" value="ECO:0007669"/>
    <property type="project" value="UniProtKB-KW"/>
</dbReference>
<gene>
    <name evidence="3" type="ORF">ACM44_05150</name>
</gene>
<name>A0A0J7J182_9FLAO</name>
<reference evidence="3 4" key="1">
    <citation type="journal article" date="2004" name="Int. J. Syst. Evol. Microbiol.">
        <title>Kaistella koreensis gen. nov., sp. nov., a novel member of the Chryseobacterium-Bergeyella-Riemerella branch.</title>
        <authorList>
            <person name="Kim M.K."/>
            <person name="Im W.T."/>
            <person name="Shin Y.K."/>
            <person name="Lim J.H."/>
            <person name="Kim S.H."/>
            <person name="Lee B.C."/>
            <person name="Park M.Y."/>
            <person name="Lee K.Y."/>
            <person name="Lee S.T."/>
        </authorList>
    </citation>
    <scope>NUCLEOTIDE SEQUENCE [LARGE SCALE GENOMIC DNA]</scope>
    <source>
        <strain evidence="3 4">CCUG 49689</strain>
    </source>
</reference>
<dbReference type="GO" id="GO:0042742">
    <property type="term" value="P:defense response to bacterium"/>
    <property type="evidence" value="ECO:0007669"/>
    <property type="project" value="UniProtKB-KW"/>
</dbReference>
<dbReference type="Proteomes" id="UP000035900">
    <property type="component" value="Unassembled WGS sequence"/>
</dbReference>
<dbReference type="EMBL" id="LFNG01000006">
    <property type="protein sequence ID" value="KMQ71826.1"/>
    <property type="molecule type" value="Genomic_DNA"/>
</dbReference>
<protein>
    <submittedName>
        <fullName evidence="3">Uncharacterized protein</fullName>
    </submittedName>
</protein>
<dbReference type="GO" id="GO:0003796">
    <property type="term" value="F:lysozyme activity"/>
    <property type="evidence" value="ECO:0007669"/>
    <property type="project" value="InterPro"/>
</dbReference>
<dbReference type="CDD" id="cd16904">
    <property type="entry name" value="pesticin_lyz-like"/>
    <property type="match status" value="1"/>
</dbReference>
<comment type="caution">
    <text evidence="3">The sequence shown here is derived from an EMBL/GenBank/DDBJ whole genome shotgun (WGS) entry which is preliminary data.</text>
</comment>
<evidence type="ECO:0000256" key="2">
    <source>
        <dbReference type="ARBA" id="ARBA00022638"/>
    </source>
</evidence>
<evidence type="ECO:0000256" key="1">
    <source>
        <dbReference type="ARBA" id="ARBA00022529"/>
    </source>
</evidence>
<keyword evidence="4" id="KW-1185">Reference proteome</keyword>
<dbReference type="AlphaFoldDB" id="A0A0J7J182"/>
<keyword evidence="1" id="KW-0929">Antimicrobial</keyword>
<dbReference type="Gene3D" id="1.10.530.40">
    <property type="match status" value="1"/>
</dbReference>
<dbReference type="InterPro" id="IPR023346">
    <property type="entry name" value="Lysozyme-like_dom_sf"/>
</dbReference>
<evidence type="ECO:0000313" key="3">
    <source>
        <dbReference type="EMBL" id="KMQ71826.1"/>
    </source>
</evidence>
<dbReference type="PATRIC" id="fig|1304281.5.peg.1105"/>
<dbReference type="SUPFAM" id="SSF53955">
    <property type="entry name" value="Lysozyme-like"/>
    <property type="match status" value="1"/>
</dbReference>
<organism evidence="3 4">
    <name type="scientific">Chryseobacterium koreense CCUG 49689</name>
    <dbReference type="NCBI Taxonomy" id="1304281"/>
    <lineage>
        <taxon>Bacteria</taxon>
        <taxon>Pseudomonadati</taxon>
        <taxon>Bacteroidota</taxon>
        <taxon>Flavobacteriia</taxon>
        <taxon>Flavobacteriales</taxon>
        <taxon>Weeksellaceae</taxon>
        <taxon>Chryseobacterium group</taxon>
        <taxon>Chryseobacterium</taxon>
    </lineage>
</organism>
<accession>A0A0J7J182</accession>
<keyword evidence="2" id="KW-0081">Bacteriolytic enzyme</keyword>
<dbReference type="InterPro" id="IPR023347">
    <property type="entry name" value="Lysozyme_dom_sf"/>
</dbReference>
<evidence type="ECO:0000313" key="4">
    <source>
        <dbReference type="Proteomes" id="UP000035900"/>
    </source>
</evidence>
<proteinExistence type="predicted"/>
<sequence>MTDFNLEEKKKNIQRLLGFTGKAIDGIFGVNTTTKIEMFLTEKLPVIPSGARMIVSKKSLELVIESEISSRASYNSKYKFPIWPQGNSGITIGIGYDLGYVTKQQFEKDWKNSVSENKLNMLKNVIGLKGDTAKNALNSSLRQIEIPYDDAISVFYVSSVPTYARETANVYPGIELLPPDAQGALLSLVYNRGGSLVGDTRIEMKNIAGLVKSKNLPGIANEIRKMKRLWQDKPNMRGLLLRREREAILVENAKYFVRTQDYIFA</sequence>